<dbReference type="EMBL" id="BMPP01000018">
    <property type="protein sequence ID" value="GGK38692.1"/>
    <property type="molecule type" value="Genomic_DNA"/>
</dbReference>
<evidence type="ECO:0000313" key="1">
    <source>
        <dbReference type="EMBL" id="GGK38692.1"/>
    </source>
</evidence>
<protein>
    <submittedName>
        <fullName evidence="1">Uncharacterized protein</fullName>
    </submittedName>
</protein>
<sequence>MLGLSMSNQTSSSHRGAAGRTLLWLAILLSLLLLGFVVAVTSRANPLYSDRETHGISKYKFLHECKELAEDSENLTVAAMGQSIPLKTLISQGQPLGPQDHVHAELEADSVELVEAVQPVQAGGWTMTMPATIGVTRGGTARTLGELPLVCSYSKSEGKVVAQVQLPSQ</sequence>
<accession>A0ABQ2F0T1</accession>
<name>A0ABQ2F0T1_9DEIO</name>
<dbReference type="Proteomes" id="UP000647587">
    <property type="component" value="Unassembled WGS sequence"/>
</dbReference>
<keyword evidence="2" id="KW-1185">Reference proteome</keyword>
<gene>
    <name evidence="1" type="ORF">GCM10008955_35610</name>
</gene>
<evidence type="ECO:0000313" key="2">
    <source>
        <dbReference type="Proteomes" id="UP000647587"/>
    </source>
</evidence>
<proteinExistence type="predicted"/>
<organism evidence="1 2">
    <name type="scientific">Deinococcus malanensis</name>
    <dbReference type="NCBI Taxonomy" id="1706855"/>
    <lineage>
        <taxon>Bacteria</taxon>
        <taxon>Thermotogati</taxon>
        <taxon>Deinococcota</taxon>
        <taxon>Deinococci</taxon>
        <taxon>Deinococcales</taxon>
        <taxon>Deinococcaceae</taxon>
        <taxon>Deinococcus</taxon>
    </lineage>
</organism>
<comment type="caution">
    <text evidence="1">The sequence shown here is derived from an EMBL/GenBank/DDBJ whole genome shotgun (WGS) entry which is preliminary data.</text>
</comment>
<reference evidence="2" key="1">
    <citation type="journal article" date="2019" name="Int. J. Syst. Evol. Microbiol.">
        <title>The Global Catalogue of Microorganisms (GCM) 10K type strain sequencing project: providing services to taxonomists for standard genome sequencing and annotation.</title>
        <authorList>
            <consortium name="The Broad Institute Genomics Platform"/>
            <consortium name="The Broad Institute Genome Sequencing Center for Infectious Disease"/>
            <person name="Wu L."/>
            <person name="Ma J."/>
        </authorList>
    </citation>
    <scope>NUCLEOTIDE SEQUENCE [LARGE SCALE GENOMIC DNA]</scope>
    <source>
        <strain evidence="2">JCM 30331</strain>
    </source>
</reference>